<evidence type="ECO:0000256" key="7">
    <source>
        <dbReference type="ARBA" id="ARBA00023004"/>
    </source>
</evidence>
<keyword evidence="5" id="KW-0574">Periplasm</keyword>
<organism evidence="12 13">
    <name type="scientific">Candidatus Thiodiazotropha taylori</name>
    <dbReference type="NCBI Taxonomy" id="2792791"/>
    <lineage>
        <taxon>Bacteria</taxon>
        <taxon>Pseudomonadati</taxon>
        <taxon>Pseudomonadota</taxon>
        <taxon>Gammaproteobacteria</taxon>
        <taxon>Chromatiales</taxon>
        <taxon>Sedimenticolaceae</taxon>
        <taxon>Candidatus Thiodiazotropha</taxon>
    </lineage>
</organism>
<evidence type="ECO:0000256" key="8">
    <source>
        <dbReference type="PIRSR" id="PIRSR000294-1"/>
    </source>
</evidence>
<comment type="subcellular location">
    <subcellularLocation>
        <location evidence="1">Periplasm</location>
    </subcellularLocation>
</comment>
<dbReference type="GO" id="GO:0046872">
    <property type="term" value="F:metal ion binding"/>
    <property type="evidence" value="ECO:0007669"/>
    <property type="project" value="UniProtKB-KW"/>
</dbReference>
<evidence type="ECO:0000313" key="12">
    <source>
        <dbReference type="EMBL" id="MCG7979725.1"/>
    </source>
</evidence>
<dbReference type="AlphaFoldDB" id="A0A9E4NM85"/>
<dbReference type="EMBL" id="JAEPCR010000083">
    <property type="protein sequence ID" value="MCG7979725.1"/>
    <property type="molecule type" value="Genomic_DNA"/>
</dbReference>
<comment type="PTM">
    <text evidence="8">Binds 2 heme groups per subunit.</text>
</comment>
<dbReference type="PIRSF" id="PIRSF000294">
    <property type="entry name" value="Cytochrome-c_peroxidase"/>
    <property type="match status" value="1"/>
</dbReference>
<feature type="binding site" description="covalent" evidence="8">
    <location>
        <position position="203"/>
    </location>
    <ligand>
        <name>heme c</name>
        <dbReference type="ChEBI" id="CHEBI:61717"/>
        <label>2</label>
    </ligand>
</feature>
<evidence type="ECO:0000256" key="6">
    <source>
        <dbReference type="ARBA" id="ARBA00023002"/>
    </source>
</evidence>
<dbReference type="GO" id="GO:0004130">
    <property type="term" value="F:cytochrome-c peroxidase activity"/>
    <property type="evidence" value="ECO:0007669"/>
    <property type="project" value="TreeGrafter"/>
</dbReference>
<evidence type="ECO:0000256" key="4">
    <source>
        <dbReference type="ARBA" id="ARBA00022729"/>
    </source>
</evidence>
<sequence>MPRVFILSLLLLVSHLPNQAMALQPLQPLPQEVDYDEGKARLGKRLFFDTLLSKDRSVSCATCHDPDHGGAEPREVSIGIGNQKGTLNAPTVYNTYYNFRQFWDGRALDLKEQAAGPLHNPIEMAMTAEEVEQRLNDHAEYPLLFSRVYHQSRVRFEDVTDAIAEFEKALFTPDSPFDRYLRGEIELAADEKEGYLLFRTMGCVTCHNGINLGGNSYQYIGAVNPLEKDVVTGDLYARTGDPFDRNRFKVPSLRNIELTSPYLHDGSKSTLGETLAAMAFHNLGFDLTAEENRLLTAFLKTLTGKRPAILESP</sequence>
<keyword evidence="6" id="KW-0560">Oxidoreductase</keyword>
<dbReference type="InterPro" id="IPR009056">
    <property type="entry name" value="Cyt_c-like_dom"/>
</dbReference>
<feature type="signal peptide" evidence="10">
    <location>
        <begin position="1"/>
        <end position="22"/>
    </location>
</feature>
<dbReference type="Proteomes" id="UP000886674">
    <property type="component" value="Unassembled WGS sequence"/>
</dbReference>
<gene>
    <name evidence="12" type="ORF">JAY77_16470</name>
</gene>
<dbReference type="SUPFAM" id="SSF46626">
    <property type="entry name" value="Cytochrome c"/>
    <property type="match status" value="2"/>
</dbReference>
<feature type="chain" id="PRO_5039250060" evidence="10">
    <location>
        <begin position="23"/>
        <end position="313"/>
    </location>
</feature>
<dbReference type="InterPro" id="IPR036909">
    <property type="entry name" value="Cyt_c-like_dom_sf"/>
</dbReference>
<evidence type="ECO:0000256" key="1">
    <source>
        <dbReference type="ARBA" id="ARBA00004418"/>
    </source>
</evidence>
<feature type="domain" description="Cytochrome c" evidence="11">
    <location>
        <begin position="189"/>
        <end position="303"/>
    </location>
</feature>
<evidence type="ECO:0000259" key="11">
    <source>
        <dbReference type="PROSITE" id="PS51007"/>
    </source>
</evidence>
<comment type="caution">
    <text evidence="12">The sequence shown here is derived from an EMBL/GenBank/DDBJ whole genome shotgun (WGS) entry which is preliminary data.</text>
</comment>
<dbReference type="Pfam" id="PF03150">
    <property type="entry name" value="CCP_MauG"/>
    <property type="match status" value="1"/>
</dbReference>
<feature type="binding site" description="axial binding residue" evidence="9">
    <location>
        <position position="278"/>
    </location>
    <ligand>
        <name>heme c</name>
        <dbReference type="ChEBI" id="CHEBI:61717"/>
        <label>2</label>
    </ligand>
    <ligandPart>
        <name>Fe</name>
        <dbReference type="ChEBI" id="CHEBI:18248"/>
    </ligandPart>
</feature>
<dbReference type="Gene3D" id="1.10.760.10">
    <property type="entry name" value="Cytochrome c-like domain"/>
    <property type="match status" value="2"/>
</dbReference>
<dbReference type="GO" id="GO:0042597">
    <property type="term" value="C:periplasmic space"/>
    <property type="evidence" value="ECO:0007669"/>
    <property type="project" value="UniProtKB-SubCell"/>
</dbReference>
<feature type="binding site" description="covalent" evidence="8">
    <location>
        <position position="60"/>
    </location>
    <ligand>
        <name>heme c</name>
        <dbReference type="ChEBI" id="CHEBI:61717"/>
        <label>1</label>
    </ligand>
</feature>
<comment type="cofactor">
    <cofactor evidence="8">
        <name>heme</name>
        <dbReference type="ChEBI" id="CHEBI:30413"/>
    </cofactor>
    <text evidence="8">Binds 2 heme groups.</text>
</comment>
<proteinExistence type="predicted"/>
<feature type="binding site" description="covalent" evidence="8">
    <location>
        <position position="63"/>
    </location>
    <ligand>
        <name>heme c</name>
        <dbReference type="ChEBI" id="CHEBI:61717"/>
        <label>1</label>
    </ligand>
</feature>
<protein>
    <submittedName>
        <fullName evidence="12">C-type cytochrome</fullName>
    </submittedName>
</protein>
<dbReference type="PANTHER" id="PTHR30600:SF7">
    <property type="entry name" value="CYTOCHROME C PEROXIDASE-RELATED"/>
    <property type="match status" value="1"/>
</dbReference>
<evidence type="ECO:0000256" key="2">
    <source>
        <dbReference type="ARBA" id="ARBA00022617"/>
    </source>
</evidence>
<feature type="binding site" description="axial binding residue" evidence="9">
    <location>
        <position position="207"/>
    </location>
    <ligand>
        <name>heme c</name>
        <dbReference type="ChEBI" id="CHEBI:61717"/>
        <label>2</label>
    </ligand>
    <ligandPart>
        <name>Fe</name>
        <dbReference type="ChEBI" id="CHEBI:18248"/>
    </ligandPart>
</feature>
<dbReference type="InterPro" id="IPR026259">
    <property type="entry name" value="MauG/Cytc_peroxidase"/>
</dbReference>
<feature type="binding site" description="covalent" evidence="8">
    <location>
        <position position="206"/>
    </location>
    <ligand>
        <name>heme c</name>
        <dbReference type="ChEBI" id="CHEBI:61717"/>
        <label>2</label>
    </ligand>
</feature>
<evidence type="ECO:0000256" key="5">
    <source>
        <dbReference type="ARBA" id="ARBA00022764"/>
    </source>
</evidence>
<dbReference type="PROSITE" id="PS51007">
    <property type="entry name" value="CYTC"/>
    <property type="match status" value="2"/>
</dbReference>
<dbReference type="InterPro" id="IPR051395">
    <property type="entry name" value="Cytochrome_c_Peroxidase/MauG"/>
</dbReference>
<evidence type="ECO:0000313" key="13">
    <source>
        <dbReference type="Proteomes" id="UP000886674"/>
    </source>
</evidence>
<reference evidence="12" key="1">
    <citation type="journal article" date="2021" name="Proc. Natl. Acad. Sci. U.S.A.">
        <title>Global biogeography of chemosynthetic symbionts reveals both localized and globally distributed symbiont groups. .</title>
        <authorList>
            <person name="Osvatic J.T."/>
            <person name="Wilkins L.G.E."/>
            <person name="Leibrecht L."/>
            <person name="Leray M."/>
            <person name="Zauner S."/>
            <person name="Polzin J."/>
            <person name="Camacho Y."/>
            <person name="Gros O."/>
            <person name="van Gils J.A."/>
            <person name="Eisen J.A."/>
            <person name="Petersen J.M."/>
            <person name="Yuen B."/>
        </authorList>
    </citation>
    <scope>NUCLEOTIDE SEQUENCE</scope>
    <source>
        <strain evidence="12">MAGclacostrist055</strain>
    </source>
</reference>
<evidence type="ECO:0000256" key="10">
    <source>
        <dbReference type="SAM" id="SignalP"/>
    </source>
</evidence>
<keyword evidence="3 9" id="KW-0479">Metal-binding</keyword>
<feature type="domain" description="Cytochrome c" evidence="11">
    <location>
        <begin position="38"/>
        <end position="146"/>
    </location>
</feature>
<evidence type="ECO:0000256" key="3">
    <source>
        <dbReference type="ARBA" id="ARBA00022723"/>
    </source>
</evidence>
<dbReference type="InterPro" id="IPR004852">
    <property type="entry name" value="Di-haem_cyt_c_peroxidsae"/>
</dbReference>
<dbReference type="GO" id="GO:0009055">
    <property type="term" value="F:electron transfer activity"/>
    <property type="evidence" value="ECO:0007669"/>
    <property type="project" value="InterPro"/>
</dbReference>
<dbReference type="GO" id="GO:0020037">
    <property type="term" value="F:heme binding"/>
    <property type="evidence" value="ECO:0007669"/>
    <property type="project" value="InterPro"/>
</dbReference>
<name>A0A9E4NM85_9GAMM</name>
<keyword evidence="4 10" id="KW-0732">Signal</keyword>
<accession>A0A9E4NM85</accession>
<keyword evidence="7 9" id="KW-0408">Iron</keyword>
<feature type="binding site" description="axial binding residue" evidence="9">
    <location>
        <position position="64"/>
    </location>
    <ligand>
        <name>heme c</name>
        <dbReference type="ChEBI" id="CHEBI:61717"/>
        <label>1</label>
    </ligand>
    <ligandPart>
        <name>Fe</name>
        <dbReference type="ChEBI" id="CHEBI:18248"/>
    </ligandPart>
</feature>
<keyword evidence="2 8" id="KW-0349">Heme</keyword>
<dbReference type="PANTHER" id="PTHR30600">
    <property type="entry name" value="CYTOCHROME C PEROXIDASE-RELATED"/>
    <property type="match status" value="1"/>
</dbReference>
<evidence type="ECO:0000256" key="9">
    <source>
        <dbReference type="PIRSR" id="PIRSR000294-2"/>
    </source>
</evidence>